<proteinExistence type="predicted"/>
<organism evidence="1 2">
    <name type="scientific">Hypoxylon rubiginosum</name>
    <dbReference type="NCBI Taxonomy" id="110542"/>
    <lineage>
        <taxon>Eukaryota</taxon>
        <taxon>Fungi</taxon>
        <taxon>Dikarya</taxon>
        <taxon>Ascomycota</taxon>
        <taxon>Pezizomycotina</taxon>
        <taxon>Sordariomycetes</taxon>
        <taxon>Xylariomycetidae</taxon>
        <taxon>Xylariales</taxon>
        <taxon>Hypoxylaceae</taxon>
        <taxon>Hypoxylon</taxon>
    </lineage>
</organism>
<dbReference type="Proteomes" id="UP001497700">
    <property type="component" value="Unassembled WGS sequence"/>
</dbReference>
<comment type="caution">
    <text evidence="1">The sequence shown here is derived from an EMBL/GenBank/DDBJ whole genome shotgun (WGS) entry which is preliminary data.</text>
</comment>
<accession>A0ACB9ZE79</accession>
<dbReference type="EMBL" id="MU393428">
    <property type="protein sequence ID" value="KAI4869687.1"/>
    <property type="molecule type" value="Genomic_DNA"/>
</dbReference>
<keyword evidence="2" id="KW-1185">Reference proteome</keyword>
<gene>
    <name evidence="1" type="ORF">F4820DRAFT_443764</name>
</gene>
<evidence type="ECO:0000313" key="1">
    <source>
        <dbReference type="EMBL" id="KAI4869687.1"/>
    </source>
</evidence>
<sequence length="259" mass="29411">MAGHKKSKELKQQQSLALQPPEPMDIDSMPMQHIPRRILRELTGWSTSIRKWQDLIETSEKLYGNSELTHAVQGNRDLGAALRNTSTLLMNAVHKESAVMISIANDVDTRTELIETQLELSETRDKFANFQRETDDKFASLQRQLDLFRGLQIESPPKGEGQLELSHAEESQAEESQAEEGGRQHRIFHCPDCNMPNPDAVGYDEQCRQCGNKARRAAWEEQKSQNRDDMMRNLKRKAGLLESDSSGSQSSSSPKRSKY</sequence>
<reference evidence="1 2" key="1">
    <citation type="journal article" date="2022" name="New Phytol.">
        <title>Ecological generalism drives hyperdiversity of secondary metabolite gene clusters in xylarialean endophytes.</title>
        <authorList>
            <person name="Franco M.E.E."/>
            <person name="Wisecaver J.H."/>
            <person name="Arnold A.E."/>
            <person name="Ju Y.M."/>
            <person name="Slot J.C."/>
            <person name="Ahrendt S."/>
            <person name="Moore L.P."/>
            <person name="Eastman K.E."/>
            <person name="Scott K."/>
            <person name="Konkel Z."/>
            <person name="Mondo S.J."/>
            <person name="Kuo A."/>
            <person name="Hayes R.D."/>
            <person name="Haridas S."/>
            <person name="Andreopoulos B."/>
            <person name="Riley R."/>
            <person name="LaButti K."/>
            <person name="Pangilinan J."/>
            <person name="Lipzen A."/>
            <person name="Amirebrahimi M."/>
            <person name="Yan J."/>
            <person name="Adam C."/>
            <person name="Keymanesh K."/>
            <person name="Ng V."/>
            <person name="Louie K."/>
            <person name="Northen T."/>
            <person name="Drula E."/>
            <person name="Henrissat B."/>
            <person name="Hsieh H.M."/>
            <person name="Youens-Clark K."/>
            <person name="Lutzoni F."/>
            <person name="Miadlikowska J."/>
            <person name="Eastwood D.C."/>
            <person name="Hamelin R.C."/>
            <person name="Grigoriev I.V."/>
            <person name="U'Ren J.M."/>
        </authorList>
    </citation>
    <scope>NUCLEOTIDE SEQUENCE [LARGE SCALE GENOMIC DNA]</scope>
    <source>
        <strain evidence="1 2">CBS 119005</strain>
    </source>
</reference>
<evidence type="ECO:0000313" key="2">
    <source>
        <dbReference type="Proteomes" id="UP001497700"/>
    </source>
</evidence>
<name>A0ACB9ZE79_9PEZI</name>
<protein>
    <submittedName>
        <fullName evidence="1">Uncharacterized protein</fullName>
    </submittedName>
</protein>